<sequence>MDENKQIFSLRKLSVGLASVVIGTAFFASQGQSVKADVSASTPKSSVVTKSSTL</sequence>
<evidence type="ECO:0000313" key="3">
    <source>
        <dbReference type="EMBL" id="KRM07342.1"/>
    </source>
</evidence>
<dbReference type="RefSeq" id="WP_081775122.1">
    <property type="nucleotide sequence ID" value="NZ_AZFU01000001.1"/>
</dbReference>
<proteinExistence type="predicted"/>
<dbReference type="EMBL" id="AZFU01000001">
    <property type="protein sequence ID" value="KRM07342.1"/>
    <property type="molecule type" value="Genomic_DNA"/>
</dbReference>
<comment type="caution">
    <text evidence="3">The sequence shown here is derived from an EMBL/GenBank/DDBJ whole genome shotgun (WGS) entry which is preliminary data.</text>
</comment>
<evidence type="ECO:0000313" key="4">
    <source>
        <dbReference type="Proteomes" id="UP000051307"/>
    </source>
</evidence>
<dbReference type="PATRIC" id="fig|1423767.3.peg.799"/>
<dbReference type="OrthoDB" id="107551at2"/>
<reference evidence="3 4" key="1">
    <citation type="journal article" date="2015" name="Genome Announc.">
        <title>Expanding the biotechnology potential of lactobacilli through comparative genomics of 213 strains and associated genera.</title>
        <authorList>
            <person name="Sun Z."/>
            <person name="Harris H.M."/>
            <person name="McCann A."/>
            <person name="Guo C."/>
            <person name="Argimon S."/>
            <person name="Zhang W."/>
            <person name="Yang X."/>
            <person name="Jeffery I.B."/>
            <person name="Cooney J.C."/>
            <person name="Kagawa T.F."/>
            <person name="Liu W."/>
            <person name="Song Y."/>
            <person name="Salvetti E."/>
            <person name="Wrobel A."/>
            <person name="Rasinkangas P."/>
            <person name="Parkhill J."/>
            <person name="Rea M.C."/>
            <person name="O'Sullivan O."/>
            <person name="Ritari J."/>
            <person name="Douillard F.P."/>
            <person name="Paul Ross R."/>
            <person name="Yang R."/>
            <person name="Briner A.E."/>
            <person name="Felis G.E."/>
            <person name="de Vos W.M."/>
            <person name="Barrangou R."/>
            <person name="Klaenhammer T.R."/>
            <person name="Caufield P.W."/>
            <person name="Cui Y."/>
            <person name="Zhang H."/>
            <person name="O'Toole P.W."/>
        </authorList>
    </citation>
    <scope>NUCLEOTIDE SEQUENCE [LARGE SCALE GENOMIC DNA]</scope>
    <source>
        <strain evidence="3 4">DSM 16761</strain>
    </source>
</reference>
<evidence type="ECO:0000256" key="1">
    <source>
        <dbReference type="ARBA" id="ARBA00022729"/>
    </source>
</evidence>
<dbReference type="Pfam" id="PF04650">
    <property type="entry name" value="YSIRK_signal"/>
    <property type="match status" value="1"/>
</dbReference>
<name>A0A0R1VNC3_9LACO</name>
<gene>
    <name evidence="3" type="ORF">FC59_GL000772</name>
</gene>
<evidence type="ECO:0000259" key="2">
    <source>
        <dbReference type="Pfam" id="PF04650"/>
    </source>
</evidence>
<accession>A0A0R1VNC3</accession>
<protein>
    <recommendedName>
        <fullName evidence="2">YSIRK Gram-positive signal peptide domain-containing protein</fullName>
    </recommendedName>
</protein>
<organism evidence="3 4">
    <name type="scientific">Lactobacillus kitasatonis DSM 16761 = JCM 1039</name>
    <dbReference type="NCBI Taxonomy" id="1423767"/>
    <lineage>
        <taxon>Bacteria</taxon>
        <taxon>Bacillati</taxon>
        <taxon>Bacillota</taxon>
        <taxon>Bacilli</taxon>
        <taxon>Lactobacillales</taxon>
        <taxon>Lactobacillaceae</taxon>
        <taxon>Lactobacillus</taxon>
    </lineage>
</organism>
<dbReference type="InterPro" id="IPR005877">
    <property type="entry name" value="YSIRK_signal_dom"/>
</dbReference>
<feature type="domain" description="YSIRK Gram-positive signal peptide" evidence="2">
    <location>
        <begin position="3"/>
        <end position="27"/>
    </location>
</feature>
<dbReference type="AlphaFoldDB" id="A0A0R1VNC3"/>
<keyword evidence="1" id="KW-0732">Signal</keyword>
<dbReference type="Proteomes" id="UP000051307">
    <property type="component" value="Unassembled WGS sequence"/>
</dbReference>
<dbReference type="NCBIfam" id="TIGR01168">
    <property type="entry name" value="YSIRK_signal"/>
    <property type="match status" value="1"/>
</dbReference>